<sequence length="236" mass="26371">MLEALRLLYLAISSKEPLNFKVRFLDADENLAIVSDLHLFRTKSPGLLGSFLRSSGIRKLVVAGDMFDDLEGAMGPEELRPYLRAALRYLRIPDGTEIHYIVSRHSHDPTPFPGTQSHSLGNALVKVYSGPLVIRGHGLRIFCTHGDEFVKKGYAAYAINMLARSMGHGLLVERLSRERVLKGWDEWFVMGHTHFPGMDPENKLANAGAWASPLRKATNSALTVTDRGVRLFYLGR</sequence>
<dbReference type="Gene3D" id="3.60.21.10">
    <property type="match status" value="1"/>
</dbReference>
<proteinExistence type="predicted"/>
<accession>A0A2R7Y8G1</accession>
<dbReference type="InterPro" id="IPR029052">
    <property type="entry name" value="Metallo-depent_PP-like"/>
</dbReference>
<evidence type="ECO:0000313" key="2">
    <source>
        <dbReference type="Proteomes" id="UP000244066"/>
    </source>
</evidence>
<evidence type="ECO:0000313" key="1">
    <source>
        <dbReference type="EMBL" id="PUA33815.1"/>
    </source>
</evidence>
<reference evidence="1 2" key="1">
    <citation type="submission" date="2017-04" db="EMBL/GenBank/DDBJ databases">
        <title>Draft Aigarchaeota genome from a New Zealand hot spring.</title>
        <authorList>
            <person name="Reysenbach A.-L."/>
            <person name="Donaho J.A."/>
            <person name="Gerhart J."/>
            <person name="Kelley J.F."/>
            <person name="Kouba K."/>
            <person name="Podar M."/>
            <person name="Stott M."/>
        </authorList>
    </citation>
    <scope>NUCLEOTIDE SEQUENCE [LARGE SCALE GENOMIC DNA]</scope>
    <source>
        <strain evidence="1">NZ13_MG1</strain>
    </source>
</reference>
<organism evidence="1 2">
    <name type="scientific">Candidatus Terraquivivens tikiterensis</name>
    <dbReference type="NCBI Taxonomy" id="1980982"/>
    <lineage>
        <taxon>Archaea</taxon>
        <taxon>Nitrososphaerota</taxon>
        <taxon>Candidatus Wolframiiraptoraceae</taxon>
        <taxon>Candidatus Terraquivivens</taxon>
    </lineage>
</organism>
<dbReference type="EMBL" id="NDWU01000004">
    <property type="protein sequence ID" value="PUA33815.1"/>
    <property type="molecule type" value="Genomic_DNA"/>
</dbReference>
<dbReference type="AlphaFoldDB" id="A0A2R7Y8G1"/>
<evidence type="ECO:0008006" key="3">
    <source>
        <dbReference type="Google" id="ProtNLM"/>
    </source>
</evidence>
<dbReference type="SUPFAM" id="SSF56300">
    <property type="entry name" value="Metallo-dependent phosphatases"/>
    <property type="match status" value="1"/>
</dbReference>
<dbReference type="Proteomes" id="UP000244066">
    <property type="component" value="Unassembled WGS sequence"/>
</dbReference>
<comment type="caution">
    <text evidence="1">The sequence shown here is derived from an EMBL/GenBank/DDBJ whole genome shotgun (WGS) entry which is preliminary data.</text>
</comment>
<protein>
    <recommendedName>
        <fullName evidence="3">Calcineurin-like phosphoesterase domain-containing protein</fullName>
    </recommendedName>
</protein>
<gene>
    <name evidence="1" type="ORF">B9J98_02440</name>
</gene>
<name>A0A2R7Y8G1_9ARCH</name>